<evidence type="ECO:0000313" key="1">
    <source>
        <dbReference type="EMBL" id="SVB99412.1"/>
    </source>
</evidence>
<name>A0A382IJJ1_9ZZZZ</name>
<protein>
    <submittedName>
        <fullName evidence="1">Uncharacterized protein</fullName>
    </submittedName>
</protein>
<gene>
    <name evidence="1" type="ORF">METZ01_LOCUS252266</name>
</gene>
<feature type="non-terminal residue" evidence="1">
    <location>
        <position position="1"/>
    </location>
</feature>
<sequence>YHRVAVESRSRTTDGLSWREAAGSLSGAATHCPRWSPCRVRLSSGAQLLLNVVGQLVVGHARAQEGLRGRGSTIPSVAGKLEIDASRLKSILWLPGTTYKGPFFDIQVDQVWPILHQEAHYRGSPRSLARD</sequence>
<organism evidence="1">
    <name type="scientific">marine metagenome</name>
    <dbReference type="NCBI Taxonomy" id="408172"/>
    <lineage>
        <taxon>unclassified sequences</taxon>
        <taxon>metagenomes</taxon>
        <taxon>ecological metagenomes</taxon>
    </lineage>
</organism>
<dbReference type="AlphaFoldDB" id="A0A382IJJ1"/>
<dbReference type="EMBL" id="UINC01067599">
    <property type="protein sequence ID" value="SVB99412.1"/>
    <property type="molecule type" value="Genomic_DNA"/>
</dbReference>
<proteinExistence type="predicted"/>
<accession>A0A382IJJ1</accession>
<reference evidence="1" key="1">
    <citation type="submission" date="2018-05" db="EMBL/GenBank/DDBJ databases">
        <authorList>
            <person name="Lanie J.A."/>
            <person name="Ng W.-L."/>
            <person name="Kazmierczak K.M."/>
            <person name="Andrzejewski T.M."/>
            <person name="Davidsen T.M."/>
            <person name="Wayne K.J."/>
            <person name="Tettelin H."/>
            <person name="Glass J.I."/>
            <person name="Rusch D."/>
            <person name="Podicherti R."/>
            <person name="Tsui H.-C.T."/>
            <person name="Winkler M.E."/>
        </authorList>
    </citation>
    <scope>NUCLEOTIDE SEQUENCE</scope>
</reference>